<evidence type="ECO:0000256" key="6">
    <source>
        <dbReference type="ARBA" id="ARBA00022989"/>
    </source>
</evidence>
<keyword evidence="8 10" id="KW-0675">Receptor</keyword>
<keyword evidence="2" id="KW-1003">Cell membrane</keyword>
<reference evidence="11" key="2">
    <citation type="submission" date="2018-01" db="EMBL/GenBank/DDBJ databases">
        <authorList>
            <person name="Gaut B.S."/>
            <person name="Morton B.R."/>
            <person name="Clegg M.T."/>
            <person name="Duvall M.R."/>
        </authorList>
    </citation>
    <scope>NUCLEOTIDE SEQUENCE</scope>
    <source>
        <strain evidence="11">CchlOR39</strain>
    </source>
</reference>
<feature type="transmembrane region" description="Helical" evidence="10">
    <location>
        <begin position="72"/>
        <end position="96"/>
    </location>
</feature>
<organism evidence="11">
    <name type="scientific">Campoletis chlorideae</name>
    <dbReference type="NCBI Taxonomy" id="219166"/>
    <lineage>
        <taxon>Eukaryota</taxon>
        <taxon>Metazoa</taxon>
        <taxon>Ecdysozoa</taxon>
        <taxon>Arthropoda</taxon>
        <taxon>Hexapoda</taxon>
        <taxon>Insecta</taxon>
        <taxon>Pterygota</taxon>
        <taxon>Neoptera</taxon>
        <taxon>Endopterygota</taxon>
        <taxon>Hymenoptera</taxon>
        <taxon>Apocrita</taxon>
        <taxon>Ichneumonoidea</taxon>
        <taxon>Ichneumonidae</taxon>
        <taxon>Campopleginae</taxon>
        <taxon>Dusona group</taxon>
        <taxon>Campoletis</taxon>
    </lineage>
</organism>
<dbReference type="Pfam" id="PF02949">
    <property type="entry name" value="7tm_6"/>
    <property type="match status" value="1"/>
</dbReference>
<evidence type="ECO:0000256" key="1">
    <source>
        <dbReference type="ARBA" id="ARBA00004651"/>
    </source>
</evidence>
<evidence type="ECO:0000256" key="10">
    <source>
        <dbReference type="RuleBase" id="RU351113"/>
    </source>
</evidence>
<feature type="transmembrane region" description="Helical" evidence="10">
    <location>
        <begin position="44"/>
        <end position="66"/>
    </location>
</feature>
<feature type="transmembrane region" description="Helical" evidence="10">
    <location>
        <begin position="191"/>
        <end position="218"/>
    </location>
</feature>
<dbReference type="PANTHER" id="PTHR21137">
    <property type="entry name" value="ODORANT RECEPTOR"/>
    <property type="match status" value="1"/>
</dbReference>
<feature type="transmembrane region" description="Helical" evidence="10">
    <location>
        <begin position="277"/>
        <end position="298"/>
    </location>
</feature>
<comment type="subcellular location">
    <subcellularLocation>
        <location evidence="1 10">Cell membrane</location>
        <topology evidence="1 10">Multi-pass membrane protein</topology>
    </subcellularLocation>
</comment>
<dbReference type="GO" id="GO:0004984">
    <property type="term" value="F:olfactory receptor activity"/>
    <property type="evidence" value="ECO:0007669"/>
    <property type="project" value="InterPro"/>
</dbReference>
<keyword evidence="4 10" id="KW-0812">Transmembrane</keyword>
<evidence type="ECO:0000256" key="4">
    <source>
        <dbReference type="ARBA" id="ARBA00022692"/>
    </source>
</evidence>
<keyword evidence="5 10" id="KW-0552">Olfaction</keyword>
<evidence type="ECO:0000313" key="11">
    <source>
        <dbReference type="EMBL" id="AXM05164.1"/>
    </source>
</evidence>
<name>A0A346D3Z4_9HYME</name>
<accession>A0A346D3Z4</accession>
<reference evidence="11" key="1">
    <citation type="journal article" date="2018" name="Insect Mol. Biol.">
        <title>An odorant receptor mediates the attractiveness of cis-jasmone to Campoletis chlorideae, the endoparasitoid of Helicoverpa armigera.</title>
        <authorList>
            <person name="Sun Y.L."/>
            <person name="Dong J.F."/>
            <person name="Ning C."/>
            <person name="Ding P.P."/>
            <person name="Huang L.Q."/>
            <person name="Sun J.G."/>
            <person name="Wang C.Z."/>
        </authorList>
    </citation>
    <scope>NUCLEOTIDE SEQUENCE</scope>
    <source>
        <strain evidence="11">CchlOR39</strain>
    </source>
</reference>
<keyword evidence="9 10" id="KW-0807">Transducer</keyword>
<evidence type="ECO:0000256" key="9">
    <source>
        <dbReference type="ARBA" id="ARBA00023224"/>
    </source>
</evidence>
<comment type="similarity">
    <text evidence="10">Belongs to the insect chemoreceptor superfamily. Heteromeric odorant receptor channel (TC 1.A.69) family.</text>
</comment>
<evidence type="ECO:0000256" key="8">
    <source>
        <dbReference type="ARBA" id="ARBA00023170"/>
    </source>
</evidence>
<feature type="transmembrane region" description="Helical" evidence="10">
    <location>
        <begin position="310"/>
        <end position="330"/>
    </location>
</feature>
<dbReference type="InterPro" id="IPR004117">
    <property type="entry name" value="7tm6_olfct_rcpt"/>
</dbReference>
<sequence>MSSKNWTVNYDYSIRYTRWLLRILGIWYLVATKQIKIEKYLSKFILPLASVTMTTLTLPVCCYIILRPIDHLELIVLLGPVLSQSANILMHFAMVLRADTLKICIQHMELDWQRIETAIERDIMTRHVRFSHTLTIACITFIYTGGALFYSLIMPLMAPNTINEFNETIRPLPFPGNDIFFDVQTDFVYEIVFTINFIAAIFHYTVITAVCNIAIVLVSHACGQIQIVIWNLKNFVDQNTLQSDPTYVLKNRIGFIIERHIRLLKFSSNIEKALKEIFLLEVVSSTLIMCFIEYDILIALEKKVTDRLGMITYVLLFCSYTFNLFLYCLFGEVLKEQCQQIGKVAYSIDWYKLPSKTQIALIMVINMGDYPFKLTAGGIMELSISNFASITKTSVAYLNMMRTMG</sequence>
<dbReference type="PANTHER" id="PTHR21137:SF35">
    <property type="entry name" value="ODORANT RECEPTOR 19A-RELATED"/>
    <property type="match status" value="1"/>
</dbReference>
<dbReference type="AlphaFoldDB" id="A0A346D3Z4"/>
<evidence type="ECO:0000256" key="2">
    <source>
        <dbReference type="ARBA" id="ARBA00022475"/>
    </source>
</evidence>
<feature type="transmembrane region" description="Helical" evidence="10">
    <location>
        <begin position="134"/>
        <end position="153"/>
    </location>
</feature>
<dbReference type="EMBL" id="MG859336">
    <property type="protein sequence ID" value="AXM05164.1"/>
    <property type="molecule type" value="mRNA"/>
</dbReference>
<dbReference type="GO" id="GO:0007165">
    <property type="term" value="P:signal transduction"/>
    <property type="evidence" value="ECO:0007669"/>
    <property type="project" value="UniProtKB-KW"/>
</dbReference>
<proteinExistence type="evidence at transcript level"/>
<dbReference type="GO" id="GO:0005549">
    <property type="term" value="F:odorant binding"/>
    <property type="evidence" value="ECO:0007669"/>
    <property type="project" value="InterPro"/>
</dbReference>
<keyword evidence="3 10" id="KW-0716">Sensory transduction</keyword>
<keyword evidence="7 10" id="KW-0472">Membrane</keyword>
<dbReference type="GO" id="GO:0005886">
    <property type="term" value="C:plasma membrane"/>
    <property type="evidence" value="ECO:0007669"/>
    <property type="project" value="UniProtKB-SubCell"/>
</dbReference>
<keyword evidence="6 10" id="KW-1133">Transmembrane helix</keyword>
<protein>
    <recommendedName>
        <fullName evidence="10">Odorant receptor</fullName>
    </recommendedName>
</protein>
<evidence type="ECO:0000256" key="7">
    <source>
        <dbReference type="ARBA" id="ARBA00023136"/>
    </source>
</evidence>
<evidence type="ECO:0000256" key="5">
    <source>
        <dbReference type="ARBA" id="ARBA00022725"/>
    </source>
</evidence>
<feature type="transmembrane region" description="Helical" evidence="10">
    <location>
        <begin position="16"/>
        <end position="32"/>
    </location>
</feature>
<evidence type="ECO:0000256" key="3">
    <source>
        <dbReference type="ARBA" id="ARBA00022606"/>
    </source>
</evidence>